<name>A0A438HVU0_VITVI</name>
<evidence type="ECO:0000259" key="1">
    <source>
        <dbReference type="PROSITE" id="PS51087"/>
    </source>
</evidence>
<accession>A0A438HVU0</accession>
<dbReference type="Gene3D" id="2.60.40.1470">
    <property type="entry name" value="ApaG domain"/>
    <property type="match status" value="1"/>
</dbReference>
<dbReference type="PROSITE" id="PS51087">
    <property type="entry name" value="APAG"/>
    <property type="match status" value="1"/>
</dbReference>
<protein>
    <submittedName>
        <fullName evidence="2">F-box protein SKIP16</fullName>
    </submittedName>
</protein>
<evidence type="ECO:0000313" key="3">
    <source>
        <dbReference type="Proteomes" id="UP000288805"/>
    </source>
</evidence>
<reference evidence="2 3" key="1">
    <citation type="journal article" date="2018" name="PLoS Genet.">
        <title>Population sequencing reveals clonal diversity and ancestral inbreeding in the grapevine cultivar Chardonnay.</title>
        <authorList>
            <person name="Roach M.J."/>
            <person name="Johnson D.L."/>
            <person name="Bohlmann J."/>
            <person name="van Vuuren H.J."/>
            <person name="Jones S.J."/>
            <person name="Pretorius I.S."/>
            <person name="Schmidt S.A."/>
            <person name="Borneman A.R."/>
        </authorList>
    </citation>
    <scope>NUCLEOTIDE SEQUENCE [LARGE SCALE GENOMIC DNA]</scope>
    <source>
        <strain evidence="3">cv. Chardonnay</strain>
        <tissue evidence="2">Leaf</tissue>
    </source>
</reference>
<evidence type="ECO:0000313" key="2">
    <source>
        <dbReference type="EMBL" id="RVW88581.1"/>
    </source>
</evidence>
<dbReference type="PANTHER" id="PTHR47463">
    <property type="entry name" value="F-BOX PROTEIN SKIP16"/>
    <property type="match status" value="1"/>
</dbReference>
<dbReference type="PROSITE" id="PS51257">
    <property type="entry name" value="PROKAR_LIPOPROTEIN"/>
    <property type="match status" value="1"/>
</dbReference>
<comment type="caution">
    <text evidence="2">The sequence shown here is derived from an EMBL/GenBank/DDBJ whole genome shotgun (WGS) entry which is preliminary data.</text>
</comment>
<dbReference type="InterPro" id="IPR036767">
    <property type="entry name" value="ApaG_sf"/>
</dbReference>
<proteinExistence type="predicted"/>
<dbReference type="AlphaFoldDB" id="A0A438HVU0"/>
<sequence>MRLLPEGCIVNGTSFGSCQLNWRHWIIRANDHVVSEVNAEAVIGRIEN</sequence>
<dbReference type="PANTHER" id="PTHR47463:SF2">
    <property type="entry name" value="F-BOX PROTEIN SKIP16"/>
    <property type="match status" value="1"/>
</dbReference>
<dbReference type="Proteomes" id="UP000288805">
    <property type="component" value="Unassembled WGS sequence"/>
</dbReference>
<gene>
    <name evidence="2" type="primary">SKIP16_2</name>
    <name evidence="2" type="ORF">CK203_032972</name>
</gene>
<feature type="domain" description="ApaG" evidence="1">
    <location>
        <begin position="1"/>
        <end position="48"/>
    </location>
</feature>
<dbReference type="EMBL" id="QGNW01000172">
    <property type="protein sequence ID" value="RVW88581.1"/>
    <property type="molecule type" value="Genomic_DNA"/>
</dbReference>
<dbReference type="Pfam" id="PF04379">
    <property type="entry name" value="DUF525"/>
    <property type="match status" value="1"/>
</dbReference>
<organism evidence="2 3">
    <name type="scientific">Vitis vinifera</name>
    <name type="common">Grape</name>
    <dbReference type="NCBI Taxonomy" id="29760"/>
    <lineage>
        <taxon>Eukaryota</taxon>
        <taxon>Viridiplantae</taxon>
        <taxon>Streptophyta</taxon>
        <taxon>Embryophyta</taxon>
        <taxon>Tracheophyta</taxon>
        <taxon>Spermatophyta</taxon>
        <taxon>Magnoliopsida</taxon>
        <taxon>eudicotyledons</taxon>
        <taxon>Gunneridae</taxon>
        <taxon>Pentapetalae</taxon>
        <taxon>rosids</taxon>
        <taxon>Vitales</taxon>
        <taxon>Vitaceae</taxon>
        <taxon>Viteae</taxon>
        <taxon>Vitis</taxon>
    </lineage>
</organism>
<dbReference type="InterPro" id="IPR007474">
    <property type="entry name" value="ApaG_domain"/>
</dbReference>
<dbReference type="SUPFAM" id="SSF110069">
    <property type="entry name" value="ApaG-like"/>
    <property type="match status" value="1"/>
</dbReference>